<sequence length="74" mass="8768">MYAGTRRLTTKRVSHVLGKYLITLKKQELDDHSNIEGVQLLFFHLSSRITIFYRYNNKCYTKVTNEHFERTGEG</sequence>
<evidence type="ECO:0008006" key="3">
    <source>
        <dbReference type="Google" id="ProtNLM"/>
    </source>
</evidence>
<name>A0ABQ0UXP6_9LACT</name>
<dbReference type="EMBL" id="BJUX01000011">
    <property type="protein sequence ID" value="GEK89187.1"/>
    <property type="molecule type" value="Genomic_DNA"/>
</dbReference>
<protein>
    <recommendedName>
        <fullName evidence="3">Phage integrase family protein</fullName>
    </recommendedName>
</protein>
<proteinExistence type="predicted"/>
<accession>A0ABQ0UXP6</accession>
<comment type="caution">
    <text evidence="1">The sequence shown here is derived from an EMBL/GenBank/DDBJ whole genome shotgun (WGS) entry which is preliminary data.</text>
</comment>
<dbReference type="Proteomes" id="UP000321425">
    <property type="component" value="Unassembled WGS sequence"/>
</dbReference>
<evidence type="ECO:0000313" key="2">
    <source>
        <dbReference type="Proteomes" id="UP000321425"/>
    </source>
</evidence>
<reference evidence="1 2" key="1">
    <citation type="submission" date="2019-07" db="EMBL/GenBank/DDBJ databases">
        <title>Whole genome shotgun sequence of Alkalibacterium putridalgicola NBRC 103243.</title>
        <authorList>
            <person name="Hosoyama A."/>
            <person name="Uohara A."/>
            <person name="Ohji S."/>
            <person name="Ichikawa N."/>
        </authorList>
    </citation>
    <scope>NUCLEOTIDE SEQUENCE [LARGE SCALE GENOMIC DNA]</scope>
    <source>
        <strain evidence="1 2">NBRC 103243</strain>
    </source>
</reference>
<keyword evidence="2" id="KW-1185">Reference proteome</keyword>
<evidence type="ECO:0000313" key="1">
    <source>
        <dbReference type="EMBL" id="GEK89187.1"/>
    </source>
</evidence>
<gene>
    <name evidence="1" type="ORF">APU01nite_12260</name>
</gene>
<organism evidence="1 2">
    <name type="scientific">Alkalibacterium putridalgicola</name>
    <dbReference type="NCBI Taxonomy" id="426703"/>
    <lineage>
        <taxon>Bacteria</taxon>
        <taxon>Bacillati</taxon>
        <taxon>Bacillota</taxon>
        <taxon>Bacilli</taxon>
        <taxon>Lactobacillales</taxon>
        <taxon>Carnobacteriaceae</taxon>
        <taxon>Alkalibacterium</taxon>
    </lineage>
</organism>